<reference evidence="1 2" key="2">
    <citation type="journal article" date="2010" name="Nucleic Acids Res.">
        <title>BeetleBase in 2010: revisions to provide comprehensive genomic information for Tribolium castaneum.</title>
        <authorList>
            <person name="Kim H.S."/>
            <person name="Murphy T."/>
            <person name="Xia J."/>
            <person name="Caragea D."/>
            <person name="Park Y."/>
            <person name="Beeman R.W."/>
            <person name="Lorenzen M.D."/>
            <person name="Butcher S."/>
            <person name="Manak J.R."/>
            <person name="Brown S.J."/>
        </authorList>
    </citation>
    <scope>NUCLEOTIDE SEQUENCE [LARGE SCALE GENOMIC DNA]</scope>
    <source>
        <strain evidence="1 2">Georgia GA2</strain>
    </source>
</reference>
<protein>
    <submittedName>
        <fullName evidence="1">Uncharacterized protein</fullName>
    </submittedName>
</protein>
<proteinExistence type="predicted"/>
<evidence type="ECO:0000313" key="2">
    <source>
        <dbReference type="Proteomes" id="UP000007266"/>
    </source>
</evidence>
<reference evidence="1 2" key="1">
    <citation type="journal article" date="2008" name="Nature">
        <title>The genome of the model beetle and pest Tribolium castaneum.</title>
        <authorList>
            <consortium name="Tribolium Genome Sequencing Consortium"/>
            <person name="Richards S."/>
            <person name="Gibbs R.A."/>
            <person name="Weinstock G.M."/>
            <person name="Brown S.J."/>
            <person name="Denell R."/>
            <person name="Beeman R.W."/>
            <person name="Gibbs R."/>
            <person name="Beeman R.W."/>
            <person name="Brown S.J."/>
            <person name="Bucher G."/>
            <person name="Friedrich M."/>
            <person name="Grimmelikhuijzen C.J."/>
            <person name="Klingler M."/>
            <person name="Lorenzen M."/>
            <person name="Richards S."/>
            <person name="Roth S."/>
            <person name="Schroder R."/>
            <person name="Tautz D."/>
            <person name="Zdobnov E.M."/>
            <person name="Muzny D."/>
            <person name="Gibbs R.A."/>
            <person name="Weinstock G.M."/>
            <person name="Attaway T."/>
            <person name="Bell S."/>
            <person name="Buhay C.J."/>
            <person name="Chandrabose M.N."/>
            <person name="Chavez D."/>
            <person name="Clerk-Blankenburg K.P."/>
            <person name="Cree A."/>
            <person name="Dao M."/>
            <person name="Davis C."/>
            <person name="Chacko J."/>
            <person name="Dinh H."/>
            <person name="Dugan-Rocha S."/>
            <person name="Fowler G."/>
            <person name="Garner T.T."/>
            <person name="Garnes J."/>
            <person name="Gnirke A."/>
            <person name="Hawes A."/>
            <person name="Hernandez J."/>
            <person name="Hines S."/>
            <person name="Holder M."/>
            <person name="Hume J."/>
            <person name="Jhangiani S.N."/>
            <person name="Joshi V."/>
            <person name="Khan Z.M."/>
            <person name="Jackson L."/>
            <person name="Kovar C."/>
            <person name="Kowis A."/>
            <person name="Lee S."/>
            <person name="Lewis L.R."/>
            <person name="Margolis J."/>
            <person name="Morgan M."/>
            <person name="Nazareth L.V."/>
            <person name="Nguyen N."/>
            <person name="Okwuonu G."/>
            <person name="Parker D."/>
            <person name="Richards S."/>
            <person name="Ruiz S.J."/>
            <person name="Santibanez J."/>
            <person name="Savard J."/>
            <person name="Scherer S.E."/>
            <person name="Schneider B."/>
            <person name="Sodergren E."/>
            <person name="Tautz D."/>
            <person name="Vattahil S."/>
            <person name="Villasana D."/>
            <person name="White C.S."/>
            <person name="Wright R."/>
            <person name="Park Y."/>
            <person name="Beeman R.W."/>
            <person name="Lord J."/>
            <person name="Oppert B."/>
            <person name="Lorenzen M."/>
            <person name="Brown S."/>
            <person name="Wang L."/>
            <person name="Savard J."/>
            <person name="Tautz D."/>
            <person name="Richards S."/>
            <person name="Weinstock G."/>
            <person name="Gibbs R.A."/>
            <person name="Liu Y."/>
            <person name="Worley K."/>
            <person name="Weinstock G."/>
            <person name="Elsik C.G."/>
            <person name="Reese J.T."/>
            <person name="Elhaik E."/>
            <person name="Landan G."/>
            <person name="Graur D."/>
            <person name="Arensburger P."/>
            <person name="Atkinson P."/>
            <person name="Beeman R.W."/>
            <person name="Beidler J."/>
            <person name="Brown S.J."/>
            <person name="Demuth J.P."/>
            <person name="Drury D.W."/>
            <person name="Du Y.Z."/>
            <person name="Fujiwara H."/>
            <person name="Lorenzen M."/>
            <person name="Maselli V."/>
            <person name="Osanai M."/>
            <person name="Park Y."/>
            <person name="Robertson H.M."/>
            <person name="Tu Z."/>
            <person name="Wang J.J."/>
            <person name="Wang S."/>
            <person name="Richards S."/>
            <person name="Song H."/>
            <person name="Zhang L."/>
            <person name="Sodergren E."/>
            <person name="Werner D."/>
            <person name="Stanke M."/>
            <person name="Morgenstern B."/>
            <person name="Solovyev V."/>
            <person name="Kosarev P."/>
            <person name="Brown G."/>
            <person name="Chen H.C."/>
            <person name="Ermolaeva O."/>
            <person name="Hlavina W."/>
            <person name="Kapustin Y."/>
            <person name="Kiryutin B."/>
            <person name="Kitts P."/>
            <person name="Maglott D."/>
            <person name="Pruitt K."/>
            <person name="Sapojnikov V."/>
            <person name="Souvorov A."/>
            <person name="Mackey A.J."/>
            <person name="Waterhouse R.M."/>
            <person name="Wyder S."/>
            <person name="Zdobnov E.M."/>
            <person name="Zdobnov E.M."/>
            <person name="Wyder S."/>
            <person name="Kriventseva E.V."/>
            <person name="Kadowaki T."/>
            <person name="Bork P."/>
            <person name="Aranda M."/>
            <person name="Bao R."/>
            <person name="Beermann A."/>
            <person name="Berns N."/>
            <person name="Bolognesi R."/>
            <person name="Bonneton F."/>
            <person name="Bopp D."/>
            <person name="Brown S.J."/>
            <person name="Bucher G."/>
            <person name="Butts T."/>
            <person name="Chaumot A."/>
            <person name="Denell R.E."/>
            <person name="Ferrier D.E."/>
            <person name="Friedrich M."/>
            <person name="Gordon C.M."/>
            <person name="Jindra M."/>
            <person name="Klingler M."/>
            <person name="Lan Q."/>
            <person name="Lattorff H.M."/>
            <person name="Laudet V."/>
            <person name="von Levetsow C."/>
            <person name="Liu Z."/>
            <person name="Lutz R."/>
            <person name="Lynch J.A."/>
            <person name="da Fonseca R.N."/>
            <person name="Posnien N."/>
            <person name="Reuter R."/>
            <person name="Roth S."/>
            <person name="Savard J."/>
            <person name="Schinko J.B."/>
            <person name="Schmitt C."/>
            <person name="Schoppmeier M."/>
            <person name="Schroder R."/>
            <person name="Shippy T.D."/>
            <person name="Simonnet F."/>
            <person name="Marques-Souza H."/>
            <person name="Tautz D."/>
            <person name="Tomoyasu Y."/>
            <person name="Trauner J."/>
            <person name="Van der Zee M."/>
            <person name="Vervoort M."/>
            <person name="Wittkopp N."/>
            <person name="Wimmer E.A."/>
            <person name="Yang X."/>
            <person name="Jones A.K."/>
            <person name="Sattelle D.B."/>
            <person name="Ebert P.R."/>
            <person name="Nelson D."/>
            <person name="Scott J.G."/>
            <person name="Beeman R.W."/>
            <person name="Muthukrishnan S."/>
            <person name="Kramer K.J."/>
            <person name="Arakane Y."/>
            <person name="Beeman R.W."/>
            <person name="Zhu Q."/>
            <person name="Hogenkamp D."/>
            <person name="Dixit R."/>
            <person name="Oppert B."/>
            <person name="Jiang H."/>
            <person name="Zou Z."/>
            <person name="Marshall J."/>
            <person name="Elpidina E."/>
            <person name="Vinokurov K."/>
            <person name="Oppert C."/>
            <person name="Zou Z."/>
            <person name="Evans J."/>
            <person name="Lu Z."/>
            <person name="Zhao P."/>
            <person name="Sumathipala N."/>
            <person name="Altincicek B."/>
            <person name="Vilcinskas A."/>
            <person name="Williams M."/>
            <person name="Hultmark D."/>
            <person name="Hetru C."/>
            <person name="Jiang H."/>
            <person name="Grimmelikhuijzen C.J."/>
            <person name="Hauser F."/>
            <person name="Cazzamali G."/>
            <person name="Williamson M."/>
            <person name="Park Y."/>
            <person name="Li B."/>
            <person name="Tanaka Y."/>
            <person name="Predel R."/>
            <person name="Neupert S."/>
            <person name="Schachtner J."/>
            <person name="Verleyen P."/>
            <person name="Raible F."/>
            <person name="Bork P."/>
            <person name="Friedrich M."/>
            <person name="Walden K.K."/>
            <person name="Robertson H.M."/>
            <person name="Angeli S."/>
            <person name="Foret S."/>
            <person name="Bucher G."/>
            <person name="Schuetz S."/>
            <person name="Maleszka R."/>
            <person name="Wimmer E.A."/>
            <person name="Beeman R.W."/>
            <person name="Lorenzen M."/>
            <person name="Tomoyasu Y."/>
            <person name="Miller S.C."/>
            <person name="Grossmann D."/>
            <person name="Bucher G."/>
        </authorList>
    </citation>
    <scope>NUCLEOTIDE SEQUENCE [LARGE SCALE GENOMIC DNA]</scope>
    <source>
        <strain evidence="1 2">Georgia GA2</strain>
    </source>
</reference>
<evidence type="ECO:0000313" key="1">
    <source>
        <dbReference type="EMBL" id="KYB24664.1"/>
    </source>
</evidence>
<accession>A0A139W9S4</accession>
<organism evidence="1 2">
    <name type="scientific">Tribolium castaneum</name>
    <name type="common">Red flour beetle</name>
    <dbReference type="NCBI Taxonomy" id="7070"/>
    <lineage>
        <taxon>Eukaryota</taxon>
        <taxon>Metazoa</taxon>
        <taxon>Ecdysozoa</taxon>
        <taxon>Arthropoda</taxon>
        <taxon>Hexapoda</taxon>
        <taxon>Insecta</taxon>
        <taxon>Pterygota</taxon>
        <taxon>Neoptera</taxon>
        <taxon>Endopterygota</taxon>
        <taxon>Coleoptera</taxon>
        <taxon>Polyphaga</taxon>
        <taxon>Cucujiformia</taxon>
        <taxon>Tenebrionidae</taxon>
        <taxon>Tenebrionidae incertae sedis</taxon>
        <taxon>Tribolium</taxon>
    </lineage>
</organism>
<name>A0A139W9S4_TRICA</name>
<gene>
    <name evidence="1" type="primary">AUGUSTUS-3.0.2_34958</name>
    <name evidence="1" type="ORF">TcasGA2_TC034958</name>
</gene>
<dbReference type="EMBL" id="KQ972031">
    <property type="protein sequence ID" value="KYB24664.1"/>
    <property type="molecule type" value="Genomic_DNA"/>
</dbReference>
<keyword evidence="2" id="KW-1185">Reference proteome</keyword>
<feature type="non-terminal residue" evidence="1">
    <location>
        <position position="1"/>
    </location>
</feature>
<dbReference type="InParanoid" id="A0A139W9S4"/>
<sequence length="52" mass="6220">QWTLAPLREEQDEEDRDWWFRKLDPRSVDGLRNLLDSLQLIGGCWDTKAHPI</sequence>
<dbReference type="AlphaFoldDB" id="A0A139W9S4"/>
<dbReference type="Proteomes" id="UP000007266">
    <property type="component" value="Unassembled WGS sequence"/>
</dbReference>